<accession>A0A261EZY0</accession>
<dbReference type="Pfam" id="PF03372">
    <property type="entry name" value="Exo_endo_phos"/>
    <property type="match status" value="1"/>
</dbReference>
<feature type="region of interest" description="Disordered" evidence="1">
    <location>
        <begin position="1"/>
        <end position="53"/>
    </location>
</feature>
<feature type="compositionally biased region" description="Low complexity" evidence="1">
    <location>
        <begin position="149"/>
        <end position="162"/>
    </location>
</feature>
<evidence type="ECO:0000313" key="4">
    <source>
        <dbReference type="EMBL" id="OZG52383.1"/>
    </source>
</evidence>
<keyword evidence="5" id="KW-1185">Reference proteome</keyword>
<organism evidence="4 5">
    <name type="scientific">Pseudoscardovia radai</name>
    <dbReference type="NCBI Taxonomy" id="987066"/>
    <lineage>
        <taxon>Bacteria</taxon>
        <taxon>Bacillati</taxon>
        <taxon>Actinomycetota</taxon>
        <taxon>Actinomycetes</taxon>
        <taxon>Bifidobacteriales</taxon>
        <taxon>Bifidobacteriaceae</taxon>
        <taxon>Pseudoscardovia</taxon>
    </lineage>
</organism>
<keyword evidence="2" id="KW-0812">Transmembrane</keyword>
<keyword evidence="4" id="KW-0255">Endonuclease</keyword>
<keyword evidence="4" id="KW-0378">Hydrolase</keyword>
<feature type="transmembrane region" description="Helical" evidence="2">
    <location>
        <begin position="169"/>
        <end position="187"/>
    </location>
</feature>
<dbReference type="SUPFAM" id="SSF56219">
    <property type="entry name" value="DNase I-like"/>
    <property type="match status" value="1"/>
</dbReference>
<evidence type="ECO:0000259" key="3">
    <source>
        <dbReference type="Pfam" id="PF03372"/>
    </source>
</evidence>
<dbReference type="OrthoDB" id="2340043at2"/>
<evidence type="ECO:0000256" key="2">
    <source>
        <dbReference type="SAM" id="Phobius"/>
    </source>
</evidence>
<sequence length="523" mass="54326">MATHHDNRKGSANNGSPRGSSSRSDSSRGGSPRSGSSRGNSAHDAKLRAEATEDAHNVLLARALAPDDDTALTHHTKNYAKNHTADRAKNHSGQDSSHSGRTIRAGTSRSRGASRASASRASAKRTSAGRTAPSSRKRTASSRKRTARGKSSASSSGTPRRSSMPPLTIILWILLALLALWMAMRALPAGADHASPTQIQLTALTPLLWLPLAVIGVWALARHTPAQAIVAIVLLLVNLLFSAGYAVRLPGGLNTALGNPAQSTMSTADRSAALALCSGADSASADSAARCVTVMTVNARYGKADASAIVHAAKQYDVDVLAIQEVYGDLKSRLDEEGLGEVFPHCVLGAQSDADNGGVNAICSRAEPVATTDDAVDAKAAHVPAVTLAIDGVNVTFVSAHVASPHRGADRWGDGLAALTRLGTPSGAGAPDPVVLMGDLNANLSHASYRAMLRNGGFSDVSYEMHGGAHLSFPASWSFVPSLLELDHVVHTQGVTGLDMRTLSIPRTDHKAQIATLRIDGAA</sequence>
<dbReference type="Proteomes" id="UP000216725">
    <property type="component" value="Unassembled WGS sequence"/>
</dbReference>
<reference evidence="4 5" key="1">
    <citation type="journal article" date="2017" name="BMC Genomics">
        <title>Comparative genomic and phylogenomic analyses of the Bifidobacteriaceae family.</title>
        <authorList>
            <person name="Lugli G.A."/>
            <person name="Milani C."/>
            <person name="Turroni F."/>
            <person name="Duranti S."/>
            <person name="Mancabelli L."/>
            <person name="Mangifesta M."/>
            <person name="Ferrario C."/>
            <person name="Modesto M."/>
            <person name="Mattarelli P."/>
            <person name="Jiri K."/>
            <person name="van Sinderen D."/>
            <person name="Ventura M."/>
        </authorList>
    </citation>
    <scope>NUCLEOTIDE SEQUENCE [LARGE SCALE GENOMIC DNA]</scope>
    <source>
        <strain evidence="4 5">DSM 24742</strain>
    </source>
</reference>
<feature type="transmembrane region" description="Helical" evidence="2">
    <location>
        <begin position="228"/>
        <end position="247"/>
    </location>
</feature>
<name>A0A261EZY0_9BIFI</name>
<feature type="domain" description="Endonuclease/exonuclease/phosphatase" evidence="3">
    <location>
        <begin position="295"/>
        <end position="510"/>
    </location>
</feature>
<dbReference type="AlphaFoldDB" id="A0A261EZY0"/>
<evidence type="ECO:0000256" key="1">
    <source>
        <dbReference type="SAM" id="MobiDB-lite"/>
    </source>
</evidence>
<dbReference type="Gene3D" id="3.60.10.10">
    <property type="entry name" value="Endonuclease/exonuclease/phosphatase"/>
    <property type="match status" value="1"/>
</dbReference>
<keyword evidence="4" id="KW-0540">Nuclease</keyword>
<protein>
    <submittedName>
        <fullName evidence="4">Endonuclease</fullName>
    </submittedName>
</protein>
<feature type="compositionally biased region" description="Basic residues" evidence="1">
    <location>
        <begin position="135"/>
        <end position="148"/>
    </location>
</feature>
<proteinExistence type="predicted"/>
<comment type="caution">
    <text evidence="4">The sequence shown here is derived from an EMBL/GenBank/DDBJ whole genome shotgun (WGS) entry which is preliminary data.</text>
</comment>
<keyword evidence="2" id="KW-0472">Membrane</keyword>
<feature type="compositionally biased region" description="Low complexity" evidence="1">
    <location>
        <begin position="104"/>
        <end position="134"/>
    </location>
</feature>
<feature type="compositionally biased region" description="Basic and acidic residues" evidence="1">
    <location>
        <begin position="41"/>
        <end position="53"/>
    </location>
</feature>
<dbReference type="InterPro" id="IPR036691">
    <property type="entry name" value="Endo/exonu/phosph_ase_sf"/>
</dbReference>
<dbReference type="EMBL" id="MWWR01000004">
    <property type="protein sequence ID" value="OZG52383.1"/>
    <property type="molecule type" value="Genomic_DNA"/>
</dbReference>
<keyword evidence="2" id="KW-1133">Transmembrane helix</keyword>
<feature type="region of interest" description="Disordered" evidence="1">
    <location>
        <begin position="65"/>
        <end position="162"/>
    </location>
</feature>
<feature type="compositionally biased region" description="Polar residues" evidence="1">
    <location>
        <begin position="91"/>
        <end position="100"/>
    </location>
</feature>
<dbReference type="GO" id="GO:0004519">
    <property type="term" value="F:endonuclease activity"/>
    <property type="evidence" value="ECO:0007669"/>
    <property type="project" value="UniProtKB-KW"/>
</dbReference>
<feature type="transmembrane region" description="Helical" evidence="2">
    <location>
        <begin position="199"/>
        <end position="221"/>
    </location>
</feature>
<gene>
    <name evidence="4" type="ORF">PSRA_0572</name>
</gene>
<dbReference type="InterPro" id="IPR005135">
    <property type="entry name" value="Endo/exonuclease/phosphatase"/>
</dbReference>
<dbReference type="RefSeq" id="WP_094660404.1">
    <property type="nucleotide sequence ID" value="NZ_MWWR01000004.1"/>
</dbReference>
<evidence type="ECO:0000313" key="5">
    <source>
        <dbReference type="Proteomes" id="UP000216725"/>
    </source>
</evidence>
<feature type="compositionally biased region" description="Low complexity" evidence="1">
    <location>
        <begin position="10"/>
        <end position="40"/>
    </location>
</feature>